<feature type="compositionally biased region" description="Polar residues" evidence="4">
    <location>
        <begin position="440"/>
        <end position="452"/>
    </location>
</feature>
<dbReference type="InterPro" id="IPR013517">
    <property type="entry name" value="FG-GAP"/>
</dbReference>
<reference evidence="7 8" key="1">
    <citation type="journal article" date="2016" name="C (Basel)">
        <title>Selective Growth of and Electricity Production by Marine Exoelectrogenic Bacteria in Self-Aggregated Hydrogel of Microbially Reduced Graphene Oxide.</title>
        <authorList>
            <person name="Yoshida N."/>
            <person name="Goto Y."/>
            <person name="Miyata Y."/>
        </authorList>
    </citation>
    <scope>NUCLEOTIDE SEQUENCE [LARGE SCALE GENOMIC DNA]</scope>
    <source>
        <strain evidence="7 8">NIT-T3</strain>
    </source>
</reference>
<evidence type="ECO:0000256" key="4">
    <source>
        <dbReference type="SAM" id="MobiDB-lite"/>
    </source>
</evidence>
<dbReference type="EMBL" id="AP024355">
    <property type="protein sequence ID" value="BCR05569.1"/>
    <property type="molecule type" value="Genomic_DNA"/>
</dbReference>
<organism evidence="7 8">
    <name type="scientific">Desulfuromonas versatilis</name>
    <dbReference type="NCBI Taxonomy" id="2802975"/>
    <lineage>
        <taxon>Bacteria</taxon>
        <taxon>Pseudomonadati</taxon>
        <taxon>Thermodesulfobacteriota</taxon>
        <taxon>Desulfuromonadia</taxon>
        <taxon>Desulfuromonadales</taxon>
        <taxon>Desulfuromonadaceae</taxon>
        <taxon>Desulfuromonas</taxon>
    </lineage>
</organism>
<feature type="signal peptide" evidence="5">
    <location>
        <begin position="1"/>
        <end position="18"/>
    </location>
</feature>
<dbReference type="SUPFAM" id="SSF63829">
    <property type="entry name" value="Calcium-dependent phosphotriesterase"/>
    <property type="match status" value="1"/>
</dbReference>
<feature type="region of interest" description="Disordered" evidence="4">
    <location>
        <begin position="436"/>
        <end position="457"/>
    </location>
</feature>
<dbReference type="Pfam" id="PF13517">
    <property type="entry name" value="FG-GAP_3"/>
    <property type="match status" value="2"/>
</dbReference>
<keyword evidence="1 5" id="KW-0732">Signal</keyword>
<dbReference type="Proteomes" id="UP001319827">
    <property type="component" value="Chromosome"/>
</dbReference>
<evidence type="ECO:0000313" key="7">
    <source>
        <dbReference type="EMBL" id="BCR05569.1"/>
    </source>
</evidence>
<dbReference type="PANTHER" id="PTHR44103">
    <property type="entry name" value="PROPROTEIN CONVERTASE P"/>
    <property type="match status" value="1"/>
</dbReference>
<evidence type="ECO:0000313" key="8">
    <source>
        <dbReference type="Proteomes" id="UP001319827"/>
    </source>
</evidence>
<evidence type="ECO:0000256" key="3">
    <source>
        <dbReference type="PROSITE-ProRule" id="PRU00504"/>
    </source>
</evidence>
<dbReference type="SUPFAM" id="SSF69318">
    <property type="entry name" value="Integrin alpha N-terminal domain"/>
    <property type="match status" value="2"/>
</dbReference>
<keyword evidence="8" id="KW-1185">Reference proteome</keyword>
<dbReference type="Gene3D" id="2.120.10.30">
    <property type="entry name" value="TolB, C-terminal domain"/>
    <property type="match status" value="2"/>
</dbReference>
<protein>
    <recommendedName>
        <fullName evidence="6">PEGA domain-containing protein</fullName>
    </recommendedName>
</protein>
<evidence type="ECO:0000256" key="5">
    <source>
        <dbReference type="SAM" id="SignalP"/>
    </source>
</evidence>
<feature type="chain" id="PRO_5046966950" description="PEGA domain-containing protein" evidence="5">
    <location>
        <begin position="19"/>
        <end position="956"/>
    </location>
</feature>
<dbReference type="Pfam" id="PF08308">
    <property type="entry name" value="PEGA"/>
    <property type="match status" value="1"/>
</dbReference>
<dbReference type="InterPro" id="IPR011042">
    <property type="entry name" value="6-blade_b-propeller_TolB-like"/>
</dbReference>
<dbReference type="InterPro" id="IPR036116">
    <property type="entry name" value="FN3_sf"/>
</dbReference>
<evidence type="ECO:0000259" key="6">
    <source>
        <dbReference type="Pfam" id="PF08308"/>
    </source>
</evidence>
<accession>A0ABM8HTC4</accession>
<sequence length="956" mass="99391">MKRSVLNICLITVISLMASVIWPNPAISATAPVIQSLGQMRYGQGVPTRIALDDLGNLYLADTRQSKVVKFDIYGKQAASLPVPQLSGAIAVSPDGSKIYAASNRTAVVVLDGATGSVLGHLGGGQNEFGYAYDLDLDKDGYIFVADSQKLSIRSYNPSGALQLQFGSQGSGNGQFNSIASLEVNRATGEIFVSDTYLTNTIIPRIQVFASNGTFLRSMNSTAGFAGTATQYSFAGMAFDNAGRGYFLNDGQSTLIAVGLPSSHLLTYSQKGVAAGQLMTPWDVAYDPSTKRLFVLCADNRVEILGIDGGQNPVYVNNKPSVPAPVSPMAGGEVATVTPALAFRGASDADGDPLSYDIEVVRNGQTAQTLTGVAAAQDPASVKVSSPLEENAAYSWRVRAFDGIDYSDWSGLQSFVVNAQQEAPTAPELVAPLGGETRSGAESLNWQASSDPDPSDRVSYKLEISPSADFALNDAEELLDATSIQLSDLTAYPALNEGQSYFWRVIALDNHGEASLPSSAGQFVYDTTLLKVSANMPGARVYLGGNYAYAGRFVGEAPLELRDIPAGPCSVVVERSGFETFIAQINPLEGENAEVYAELVPVLVPAGPKSHSLTAGDQKLALPADATPFAVDFDNDGTTDLLVGDATGAVTLYRGLAGDTPRFAAGVPVSLPLIPGASPFVADWDNDGRKDLLLGGADGSVTLFLNTGSEAAPAFGAGQPLPAAAVSGGAIPAVIDLDDDGAKDLVVGDDAGKLFLFRNVGSDQAPALLAAGQVDSAGAMAGPCFVDWDGDGNRDLLLAAGDDLLFCTRQADGSYAGAKAAFAEEQAPGKRARKALGSLNLGSRTRLFALDVDRLKGKDLLAGNAAGELIWVRSNGRNADPSFLAALKDKVAQVNLLLQTSPGELGALGSSIDSHLASGQYKAATRAAANLLANAPAGTELATAAGELEKLLQFAN</sequence>
<dbReference type="InterPro" id="IPR013783">
    <property type="entry name" value="Ig-like_fold"/>
</dbReference>
<gene>
    <name evidence="7" type="ORF">DESUT3_26380</name>
</gene>
<dbReference type="PANTHER" id="PTHR44103:SF1">
    <property type="entry name" value="PROPROTEIN CONVERTASE P"/>
    <property type="match status" value="1"/>
</dbReference>
<reference evidence="7 8" key="2">
    <citation type="journal article" date="2021" name="Int. J. Syst. Evol. Microbiol.">
        <title>Isolation and Polyphasic Characterization of Desulfuromonas versatilis sp. Nov., an Electrogenic Bacteria Capable of Versatile Metabolism Isolated from a Graphene Oxide-Reducing Enrichment Culture.</title>
        <authorList>
            <person name="Xie L."/>
            <person name="Yoshida N."/>
            <person name="Ishii S."/>
            <person name="Meng L."/>
        </authorList>
    </citation>
    <scope>NUCLEOTIDE SEQUENCE [LARGE SCALE GENOMIC DNA]</scope>
    <source>
        <strain evidence="7 8">NIT-T3</strain>
    </source>
</reference>
<keyword evidence="2" id="KW-0677">Repeat</keyword>
<proteinExistence type="predicted"/>
<dbReference type="CDD" id="cd05819">
    <property type="entry name" value="NHL"/>
    <property type="match status" value="1"/>
</dbReference>
<feature type="domain" description="PEGA" evidence="6">
    <location>
        <begin position="529"/>
        <end position="601"/>
    </location>
</feature>
<evidence type="ECO:0000256" key="2">
    <source>
        <dbReference type="ARBA" id="ARBA00022737"/>
    </source>
</evidence>
<evidence type="ECO:0000256" key="1">
    <source>
        <dbReference type="ARBA" id="ARBA00022729"/>
    </source>
</evidence>
<dbReference type="InterPro" id="IPR028994">
    <property type="entry name" value="Integrin_alpha_N"/>
</dbReference>
<dbReference type="InterPro" id="IPR013229">
    <property type="entry name" value="PEGA"/>
</dbReference>
<name>A0ABM8HTC4_9BACT</name>
<dbReference type="Gene3D" id="2.60.40.10">
    <property type="entry name" value="Immunoglobulins"/>
    <property type="match status" value="2"/>
</dbReference>
<dbReference type="Gene3D" id="2.130.10.130">
    <property type="entry name" value="Integrin alpha, N-terminal"/>
    <property type="match status" value="1"/>
</dbReference>
<feature type="repeat" description="NHL" evidence="3">
    <location>
        <begin position="163"/>
        <end position="212"/>
    </location>
</feature>
<dbReference type="PROSITE" id="PS51125">
    <property type="entry name" value="NHL"/>
    <property type="match status" value="1"/>
</dbReference>
<dbReference type="SUPFAM" id="SSF49265">
    <property type="entry name" value="Fibronectin type III"/>
    <property type="match status" value="1"/>
</dbReference>
<dbReference type="InterPro" id="IPR001258">
    <property type="entry name" value="NHL_repeat"/>
</dbReference>